<accession>A0A4Y6UXR3</accession>
<dbReference type="Gene3D" id="3.90.1150.10">
    <property type="entry name" value="Aspartate Aminotransferase, domain 1"/>
    <property type="match status" value="1"/>
</dbReference>
<organism evidence="5 6">
    <name type="scientific">Saccharibacillus brassicae</name>
    <dbReference type="NCBI Taxonomy" id="2583377"/>
    <lineage>
        <taxon>Bacteria</taxon>
        <taxon>Bacillati</taxon>
        <taxon>Bacillota</taxon>
        <taxon>Bacilli</taxon>
        <taxon>Bacillales</taxon>
        <taxon>Paenibacillaceae</taxon>
        <taxon>Saccharibacillus</taxon>
    </lineage>
</organism>
<dbReference type="GO" id="GO:0016829">
    <property type="term" value="F:lyase activity"/>
    <property type="evidence" value="ECO:0007669"/>
    <property type="project" value="InterPro"/>
</dbReference>
<evidence type="ECO:0000256" key="1">
    <source>
        <dbReference type="ARBA" id="ARBA00001933"/>
    </source>
</evidence>
<dbReference type="InterPro" id="IPR001597">
    <property type="entry name" value="ArAA_b-elim_lyase/Thr_aldolase"/>
</dbReference>
<comment type="cofactor">
    <cofactor evidence="1">
        <name>pyridoxal 5'-phosphate</name>
        <dbReference type="ChEBI" id="CHEBI:597326"/>
    </cofactor>
</comment>
<dbReference type="InterPro" id="IPR015422">
    <property type="entry name" value="PyrdxlP-dep_Trfase_small"/>
</dbReference>
<gene>
    <name evidence="5" type="ORF">FFV09_09985</name>
</gene>
<proteinExistence type="inferred from homology"/>
<evidence type="ECO:0000259" key="4">
    <source>
        <dbReference type="Pfam" id="PF01212"/>
    </source>
</evidence>
<sequence>MTRFESDYTQGAHPRILQRLLETNLDQTSGYGTDEYCDCARALIRRECRSEQADVHFLVGGTQTNTTVIAALLRPHQGVLSADTGHIAGHETGAIESTGHKVLTLPHQDGKITAQQVRQACLDHWTDDARQHTVQPGMVYISQSTENGTVYSLAELEALSQVCREYGLPLFVDGARLGYALAAEGSDVTLADLARLTDVFYIGGTKLGALMGEAVVISNEALKRDFRYLIKQRGGLLAKGRLLGIQFETLFEDGLYFDISRSAVTLAVKLRDALGGMGFGFLHASPTNQQFPILPDALLNGLRKQHTFSTWAKVDAGHTAVRFCTSWGTTEAEIDGLIGDVRALAFPEGLEVRQLENA</sequence>
<dbReference type="InterPro" id="IPR015424">
    <property type="entry name" value="PyrdxlP-dep_Trfase"/>
</dbReference>
<reference evidence="5 6" key="1">
    <citation type="submission" date="2019-06" db="EMBL/GenBank/DDBJ databases">
        <title>Saccharibacillus brassicae sp. nov., an endophytic bacterium isolated from Chinese cabbage seeds (Brassica pekinensis).</title>
        <authorList>
            <person name="Jiang L."/>
            <person name="Lee J."/>
            <person name="Kim S.W."/>
        </authorList>
    </citation>
    <scope>NUCLEOTIDE SEQUENCE [LARGE SCALE GENOMIC DNA]</scope>
    <source>
        <strain evidence="6">KCTC 43072 / ATSA2</strain>
    </source>
</reference>
<protein>
    <submittedName>
        <fullName evidence="5">Aminotransferase class I/II-fold pyridoxal phosphate-dependent enzyme</fullName>
    </submittedName>
</protein>
<dbReference type="InterPro" id="IPR015421">
    <property type="entry name" value="PyrdxlP-dep_Trfase_major"/>
</dbReference>
<dbReference type="KEGG" id="saca:FFV09_09985"/>
<evidence type="ECO:0000256" key="3">
    <source>
        <dbReference type="ARBA" id="ARBA00022898"/>
    </source>
</evidence>
<dbReference type="AlphaFoldDB" id="A0A4Y6UXR3"/>
<dbReference type="OrthoDB" id="9774495at2"/>
<evidence type="ECO:0000313" key="6">
    <source>
        <dbReference type="Proteomes" id="UP000316968"/>
    </source>
</evidence>
<keyword evidence="6" id="KW-1185">Reference proteome</keyword>
<name>A0A4Y6UXR3_SACBS</name>
<evidence type="ECO:0000313" key="5">
    <source>
        <dbReference type="EMBL" id="QDH21151.1"/>
    </source>
</evidence>
<keyword evidence="3" id="KW-0663">Pyridoxal phosphate</keyword>
<dbReference type="GO" id="GO:0008483">
    <property type="term" value="F:transaminase activity"/>
    <property type="evidence" value="ECO:0007669"/>
    <property type="project" value="UniProtKB-KW"/>
</dbReference>
<dbReference type="Gene3D" id="3.40.640.10">
    <property type="entry name" value="Type I PLP-dependent aspartate aminotransferase-like (Major domain)"/>
    <property type="match status" value="1"/>
</dbReference>
<evidence type="ECO:0000256" key="2">
    <source>
        <dbReference type="ARBA" id="ARBA00006966"/>
    </source>
</evidence>
<dbReference type="GO" id="GO:0006520">
    <property type="term" value="P:amino acid metabolic process"/>
    <property type="evidence" value="ECO:0007669"/>
    <property type="project" value="InterPro"/>
</dbReference>
<dbReference type="Pfam" id="PF01212">
    <property type="entry name" value="Beta_elim_lyase"/>
    <property type="match status" value="1"/>
</dbReference>
<dbReference type="SUPFAM" id="SSF53383">
    <property type="entry name" value="PLP-dependent transferases"/>
    <property type="match status" value="1"/>
</dbReference>
<dbReference type="RefSeq" id="WP_141447698.1">
    <property type="nucleotide sequence ID" value="NZ_CP041217.1"/>
</dbReference>
<keyword evidence="5" id="KW-0032">Aminotransferase</keyword>
<dbReference type="EMBL" id="CP041217">
    <property type="protein sequence ID" value="QDH21151.1"/>
    <property type="molecule type" value="Genomic_DNA"/>
</dbReference>
<keyword evidence="5" id="KW-0808">Transferase</keyword>
<dbReference type="Proteomes" id="UP000316968">
    <property type="component" value="Chromosome"/>
</dbReference>
<dbReference type="PANTHER" id="PTHR48097">
    <property type="entry name" value="L-THREONINE ALDOLASE-RELATED"/>
    <property type="match status" value="1"/>
</dbReference>
<dbReference type="PANTHER" id="PTHR48097:SF5">
    <property type="entry name" value="LOW SPECIFICITY L-THREONINE ALDOLASE"/>
    <property type="match status" value="1"/>
</dbReference>
<feature type="domain" description="Aromatic amino acid beta-eliminating lyase/threonine aldolase" evidence="4">
    <location>
        <begin position="6"/>
        <end position="240"/>
    </location>
</feature>
<comment type="similarity">
    <text evidence="2">Belongs to the threonine aldolase family.</text>
</comment>